<comment type="caution">
    <text evidence="2">The sequence shown here is derived from an EMBL/GenBank/DDBJ whole genome shotgun (WGS) entry which is preliminary data.</text>
</comment>
<evidence type="ECO:0000256" key="1">
    <source>
        <dbReference type="SAM" id="MobiDB-lite"/>
    </source>
</evidence>
<protein>
    <submittedName>
        <fullName evidence="2">Uncharacterized protein</fullName>
    </submittedName>
</protein>
<name>A0AAV6V9X2_9ARAC</name>
<reference evidence="2 3" key="1">
    <citation type="journal article" date="2022" name="Nat. Ecol. Evol.">
        <title>A masculinizing supergene underlies an exaggerated male reproductive morph in a spider.</title>
        <authorList>
            <person name="Hendrickx F."/>
            <person name="De Corte Z."/>
            <person name="Sonet G."/>
            <person name="Van Belleghem S.M."/>
            <person name="Kostlbacher S."/>
            <person name="Vangestel C."/>
        </authorList>
    </citation>
    <scope>NUCLEOTIDE SEQUENCE [LARGE SCALE GENOMIC DNA]</scope>
    <source>
        <strain evidence="2">W744_W776</strain>
    </source>
</reference>
<dbReference type="AlphaFoldDB" id="A0AAV6V9X2"/>
<evidence type="ECO:0000313" key="2">
    <source>
        <dbReference type="EMBL" id="KAG8193454.1"/>
    </source>
</evidence>
<gene>
    <name evidence="2" type="ORF">JTE90_005101</name>
</gene>
<feature type="region of interest" description="Disordered" evidence="1">
    <location>
        <begin position="121"/>
        <end position="145"/>
    </location>
</feature>
<proteinExistence type="predicted"/>
<evidence type="ECO:0000313" key="3">
    <source>
        <dbReference type="Proteomes" id="UP000827092"/>
    </source>
</evidence>
<keyword evidence="3" id="KW-1185">Reference proteome</keyword>
<organism evidence="2 3">
    <name type="scientific">Oedothorax gibbosus</name>
    <dbReference type="NCBI Taxonomy" id="931172"/>
    <lineage>
        <taxon>Eukaryota</taxon>
        <taxon>Metazoa</taxon>
        <taxon>Ecdysozoa</taxon>
        <taxon>Arthropoda</taxon>
        <taxon>Chelicerata</taxon>
        <taxon>Arachnida</taxon>
        <taxon>Araneae</taxon>
        <taxon>Araneomorphae</taxon>
        <taxon>Entelegynae</taxon>
        <taxon>Araneoidea</taxon>
        <taxon>Linyphiidae</taxon>
        <taxon>Erigoninae</taxon>
        <taxon>Oedothorax</taxon>
    </lineage>
</organism>
<sequence length="145" mass="16301">MTVRGINEILSGFFTIPSTNPDKNSKTVPILDFLCIFLADRCRKWLSSLFTRTIVLSFRRINNRFAALKVPNTIEVFYTIPSTILIKIPRKFQFSTFCVFFSLTDAGKGCRISPHVPLFSPSGGSTTVSQRKSAKHNRSVRPPDG</sequence>
<feature type="compositionally biased region" description="Polar residues" evidence="1">
    <location>
        <begin position="122"/>
        <end position="131"/>
    </location>
</feature>
<dbReference type="EMBL" id="JAFNEN010000121">
    <property type="protein sequence ID" value="KAG8193454.1"/>
    <property type="molecule type" value="Genomic_DNA"/>
</dbReference>
<dbReference type="Proteomes" id="UP000827092">
    <property type="component" value="Unassembled WGS sequence"/>
</dbReference>
<accession>A0AAV6V9X2</accession>